<dbReference type="AlphaFoldDB" id="A0A380TGT0"/>
<dbReference type="EMBL" id="UIDG01000334">
    <property type="protein sequence ID" value="SUS07217.1"/>
    <property type="molecule type" value="Genomic_DNA"/>
</dbReference>
<sequence>MNNPWTAIARPANEFNVRLVSDNHPLRLFWGVDARGRYLFVVEAAPDAMPERKSLPELAGIRTALTVAEGHGRLVLLLNETANWELFLALCNDLVRAGISAGSEAIAVSILIRRLQRWHEFLRRQRSPVLPLEEMKGLIGELLFLSDTLAPRFGWNAAVSFWKGPEDAPQDFAVHETAVEVKCQSGSSKPWVRISSIDQLNPQLPTAFLVVHTLATAEGDDPAGFTLNSLVRTIRTALENEAEGASERFEHLLFTAGYLETEHYDAYVFQRVATRSFAIREGFPRLKASALPEGIDRVTYQLSLDACASFEAPLRL</sequence>
<gene>
    <name evidence="1" type="ORF">DF3PB_40014</name>
</gene>
<evidence type="ECO:0000313" key="1">
    <source>
        <dbReference type="EMBL" id="SUS07217.1"/>
    </source>
</evidence>
<protein>
    <recommendedName>
        <fullName evidence="2">PD-(D/E)XK motif protein</fullName>
    </recommendedName>
</protein>
<reference evidence="1" key="1">
    <citation type="submission" date="2018-07" db="EMBL/GenBank/DDBJ databases">
        <authorList>
            <person name="Quirk P.G."/>
            <person name="Krulwich T.A."/>
        </authorList>
    </citation>
    <scope>NUCLEOTIDE SEQUENCE</scope>
</reference>
<proteinExistence type="predicted"/>
<name>A0A380TGT0_9ZZZZ</name>
<dbReference type="Pfam" id="PF14390">
    <property type="entry name" value="DUF4420"/>
    <property type="match status" value="1"/>
</dbReference>
<dbReference type="InterPro" id="IPR025534">
    <property type="entry name" value="DUF4420"/>
</dbReference>
<organism evidence="1">
    <name type="scientific">metagenome</name>
    <dbReference type="NCBI Taxonomy" id="256318"/>
    <lineage>
        <taxon>unclassified sequences</taxon>
        <taxon>metagenomes</taxon>
    </lineage>
</organism>
<accession>A0A380TGT0</accession>
<evidence type="ECO:0008006" key="2">
    <source>
        <dbReference type="Google" id="ProtNLM"/>
    </source>
</evidence>